<name>A0A8J6J954_9FIRM</name>
<dbReference type="EMBL" id="JACOPO010000003">
    <property type="protein sequence ID" value="MBC5722222.1"/>
    <property type="molecule type" value="Genomic_DNA"/>
</dbReference>
<dbReference type="PANTHER" id="PTHR43777:SF1">
    <property type="entry name" value="MOLYBDENUM COFACTOR CYTIDYLYLTRANSFERASE"/>
    <property type="match status" value="1"/>
</dbReference>
<dbReference type="SUPFAM" id="SSF53448">
    <property type="entry name" value="Nucleotide-diphospho-sugar transferases"/>
    <property type="match status" value="1"/>
</dbReference>
<gene>
    <name evidence="2" type="ORF">H8S11_05300</name>
</gene>
<feature type="domain" description="MobA-like NTP transferase" evidence="1">
    <location>
        <begin position="6"/>
        <end position="167"/>
    </location>
</feature>
<dbReference type="Proteomes" id="UP000628736">
    <property type="component" value="Unassembled WGS sequence"/>
</dbReference>
<organism evidence="2 3">
    <name type="scientific">Flintibacter hominis</name>
    <dbReference type="NCBI Taxonomy" id="2763048"/>
    <lineage>
        <taxon>Bacteria</taxon>
        <taxon>Bacillati</taxon>
        <taxon>Bacillota</taxon>
        <taxon>Clostridia</taxon>
        <taxon>Eubacteriales</taxon>
        <taxon>Flintibacter</taxon>
    </lineage>
</organism>
<sequence length="198" mass="21562">MSKHILYLAAGSGRRFGSNKLLYNWKGKSLYRYGLDMLADLVQRREDCTLTVVSSYLEIREMAAALGARVVDSPESDKGLSFTIKSAIQALDGFAPEDFLLFAVADQPWLGAGTVSRLLDAARPGLLAATAAWGDRVGNPTLFSAELIPRLLDLTGDRGGRAVLEACGERCQRIQVDTPRELEDVDTRQALEENGSEA</sequence>
<dbReference type="GO" id="GO:0016779">
    <property type="term" value="F:nucleotidyltransferase activity"/>
    <property type="evidence" value="ECO:0007669"/>
    <property type="project" value="UniProtKB-ARBA"/>
</dbReference>
<dbReference type="RefSeq" id="WP_186852464.1">
    <property type="nucleotide sequence ID" value="NZ_JACOPO010000003.1"/>
</dbReference>
<comment type="caution">
    <text evidence="2">The sequence shown here is derived from an EMBL/GenBank/DDBJ whole genome shotgun (WGS) entry which is preliminary data.</text>
</comment>
<dbReference type="PANTHER" id="PTHR43777">
    <property type="entry name" value="MOLYBDENUM COFACTOR CYTIDYLYLTRANSFERASE"/>
    <property type="match status" value="1"/>
</dbReference>
<keyword evidence="3" id="KW-1185">Reference proteome</keyword>
<evidence type="ECO:0000313" key="3">
    <source>
        <dbReference type="Proteomes" id="UP000628736"/>
    </source>
</evidence>
<dbReference type="AlphaFoldDB" id="A0A8J6J954"/>
<dbReference type="InterPro" id="IPR025877">
    <property type="entry name" value="MobA-like_NTP_Trfase"/>
</dbReference>
<proteinExistence type="predicted"/>
<dbReference type="Pfam" id="PF12804">
    <property type="entry name" value="NTP_transf_3"/>
    <property type="match status" value="1"/>
</dbReference>
<reference evidence="2" key="1">
    <citation type="submission" date="2020-08" db="EMBL/GenBank/DDBJ databases">
        <title>Genome public.</title>
        <authorList>
            <person name="Liu C."/>
            <person name="Sun Q."/>
        </authorList>
    </citation>
    <scope>NUCLEOTIDE SEQUENCE</scope>
    <source>
        <strain evidence="2">NSJ-23</strain>
    </source>
</reference>
<evidence type="ECO:0000259" key="1">
    <source>
        <dbReference type="Pfam" id="PF12804"/>
    </source>
</evidence>
<protein>
    <submittedName>
        <fullName evidence="2">Nucleotidyltransferase family protein</fullName>
    </submittedName>
</protein>
<dbReference type="InterPro" id="IPR029044">
    <property type="entry name" value="Nucleotide-diphossugar_trans"/>
</dbReference>
<evidence type="ECO:0000313" key="2">
    <source>
        <dbReference type="EMBL" id="MBC5722222.1"/>
    </source>
</evidence>
<accession>A0A8J6J954</accession>
<dbReference type="Gene3D" id="3.90.550.10">
    <property type="entry name" value="Spore Coat Polysaccharide Biosynthesis Protein SpsA, Chain A"/>
    <property type="match status" value="1"/>
</dbReference>
<dbReference type="CDD" id="cd04182">
    <property type="entry name" value="GT_2_like_f"/>
    <property type="match status" value="1"/>
</dbReference>